<dbReference type="EMBL" id="QETA01000002">
    <property type="protein sequence ID" value="PWF24248.1"/>
    <property type="molecule type" value="Genomic_DNA"/>
</dbReference>
<dbReference type="AlphaFoldDB" id="A0A2V1K1D3"/>
<dbReference type="Gene3D" id="1.10.530.10">
    <property type="match status" value="1"/>
</dbReference>
<protein>
    <submittedName>
        <fullName evidence="4">Lytic transglycosylase</fullName>
    </submittedName>
</protein>
<feature type="chain" id="PRO_5015836218" evidence="2">
    <location>
        <begin position="28"/>
        <end position="466"/>
    </location>
</feature>
<dbReference type="PANTHER" id="PTHR33734:SF22">
    <property type="entry name" value="MEMBRANE-BOUND LYTIC MUREIN TRANSGLYCOSYLASE D"/>
    <property type="match status" value="1"/>
</dbReference>
<dbReference type="SUPFAM" id="SSF53955">
    <property type="entry name" value="Lysozyme-like"/>
    <property type="match status" value="1"/>
</dbReference>
<comment type="similarity">
    <text evidence="1">Belongs to the transglycosylase Slt family.</text>
</comment>
<proteinExistence type="inferred from homology"/>
<feature type="domain" description="LysM" evidence="3">
    <location>
        <begin position="342"/>
        <end position="386"/>
    </location>
</feature>
<dbReference type="InterPro" id="IPR018392">
    <property type="entry name" value="LysM"/>
</dbReference>
<dbReference type="InterPro" id="IPR000189">
    <property type="entry name" value="Transglyc_AS"/>
</dbReference>
<evidence type="ECO:0000256" key="1">
    <source>
        <dbReference type="ARBA" id="ARBA00007734"/>
    </source>
</evidence>
<organism evidence="4 5">
    <name type="scientific">Corticimicrobacter populi</name>
    <dbReference type="NCBI Taxonomy" id="2175229"/>
    <lineage>
        <taxon>Bacteria</taxon>
        <taxon>Pseudomonadati</taxon>
        <taxon>Pseudomonadota</taxon>
        <taxon>Betaproteobacteria</taxon>
        <taxon>Burkholderiales</taxon>
        <taxon>Alcaligenaceae</taxon>
        <taxon>Corticimicrobacter</taxon>
    </lineage>
</organism>
<dbReference type="InterPro" id="IPR036779">
    <property type="entry name" value="LysM_dom_sf"/>
</dbReference>
<name>A0A2V1K1D3_9BURK</name>
<reference evidence="5" key="1">
    <citation type="submission" date="2018-05" db="EMBL/GenBank/DDBJ databases">
        <authorList>
            <person name="Li Y."/>
        </authorList>
    </citation>
    <scope>NUCLEOTIDE SEQUENCE [LARGE SCALE GENOMIC DNA]</scope>
    <source>
        <strain evidence="5">3d-2-2</strain>
    </source>
</reference>
<dbReference type="Pfam" id="PF01464">
    <property type="entry name" value="SLT"/>
    <property type="match status" value="1"/>
</dbReference>
<evidence type="ECO:0000313" key="4">
    <source>
        <dbReference type="EMBL" id="PWF24248.1"/>
    </source>
</evidence>
<dbReference type="SMART" id="SM00257">
    <property type="entry name" value="LysM"/>
    <property type="match status" value="2"/>
</dbReference>
<feature type="domain" description="LysM" evidence="3">
    <location>
        <begin position="416"/>
        <end position="459"/>
    </location>
</feature>
<dbReference type="Pfam" id="PF01476">
    <property type="entry name" value="LysM"/>
    <property type="match status" value="2"/>
</dbReference>
<evidence type="ECO:0000256" key="2">
    <source>
        <dbReference type="SAM" id="SignalP"/>
    </source>
</evidence>
<feature type="signal peptide" evidence="2">
    <location>
        <begin position="1"/>
        <end position="27"/>
    </location>
</feature>
<accession>A0A2V1K1D3</accession>
<dbReference type="GO" id="GO:0000270">
    <property type="term" value="P:peptidoglycan metabolic process"/>
    <property type="evidence" value="ECO:0007669"/>
    <property type="project" value="InterPro"/>
</dbReference>
<gene>
    <name evidence="4" type="ORF">DD235_07165</name>
</gene>
<keyword evidence="5" id="KW-1185">Reference proteome</keyword>
<dbReference type="InterPro" id="IPR023346">
    <property type="entry name" value="Lysozyme-like_dom_sf"/>
</dbReference>
<dbReference type="Gene3D" id="3.10.350.10">
    <property type="entry name" value="LysM domain"/>
    <property type="match status" value="2"/>
</dbReference>
<keyword evidence="2" id="KW-0732">Signal</keyword>
<dbReference type="InterPro" id="IPR008258">
    <property type="entry name" value="Transglycosylase_SLT_dom_1"/>
</dbReference>
<dbReference type="PANTHER" id="PTHR33734">
    <property type="entry name" value="LYSM DOMAIN-CONTAINING GPI-ANCHORED PROTEIN 2"/>
    <property type="match status" value="1"/>
</dbReference>
<evidence type="ECO:0000313" key="5">
    <source>
        <dbReference type="Proteomes" id="UP000245212"/>
    </source>
</evidence>
<dbReference type="GO" id="GO:0016020">
    <property type="term" value="C:membrane"/>
    <property type="evidence" value="ECO:0007669"/>
    <property type="project" value="InterPro"/>
</dbReference>
<sequence length="466" mass="52395">MHLSHFSRLIACGLLGCVALLSGCASVQRTDGNADAGSERVLRAHVTQTSTGRLIATDTSRTIDLTHPATDIWDRIRRGYTIPNLDTPLVEQWTQYYAARPESVQMMAQRASKFLFHIVEEINRRGLPTELALLPFIESAYNPAAYSRAKAAGLWQFIPSTGKNFKLQQDWWRDERRDPIASTNAALDYLEYLFDFQGDWYLALASYNWGEGAVRRAMEKNIALDQPTDYLSLTMPDETRNYIPKLQAIKNIISDPERYAIALPEVQNEPYFVTIRKQRDIDIALAARFAEMPLDEFQALNPSYNRPVILGRHQPTLLLPIDRAPIFESNLAAHQGALTSWQTYQSKRNETLTSIARKFGITVAQLREINDLGRRENSARGRALLVPSQGQAQLASLEPVAVPAGTTRNTSGSNVRYHQVRSGDTLFGLARQYGTTVENLRSLNNIKGNNLRIGARLRIPGTRIRG</sequence>
<dbReference type="PROSITE" id="PS00922">
    <property type="entry name" value="TRANSGLYCOSYLASE"/>
    <property type="match status" value="1"/>
</dbReference>
<dbReference type="SUPFAM" id="SSF54106">
    <property type="entry name" value="LysM domain"/>
    <property type="match status" value="2"/>
</dbReference>
<evidence type="ECO:0000259" key="3">
    <source>
        <dbReference type="PROSITE" id="PS51782"/>
    </source>
</evidence>
<dbReference type="GO" id="GO:0008932">
    <property type="term" value="F:lytic endotransglycosylase activity"/>
    <property type="evidence" value="ECO:0007669"/>
    <property type="project" value="TreeGrafter"/>
</dbReference>
<dbReference type="CDD" id="cd16894">
    <property type="entry name" value="MltD-like"/>
    <property type="match status" value="1"/>
</dbReference>
<dbReference type="PROSITE" id="PS51782">
    <property type="entry name" value="LYSM"/>
    <property type="match status" value="2"/>
</dbReference>
<comment type="caution">
    <text evidence="4">The sequence shown here is derived from an EMBL/GenBank/DDBJ whole genome shotgun (WGS) entry which is preliminary data.</text>
</comment>
<dbReference type="Proteomes" id="UP000245212">
    <property type="component" value="Unassembled WGS sequence"/>
</dbReference>
<dbReference type="CDD" id="cd00118">
    <property type="entry name" value="LysM"/>
    <property type="match status" value="2"/>
</dbReference>